<sequence length="37" mass="4524">MKFLTPYIRTKHQFHAEIRLANHLFLDFTEVPLNRII</sequence>
<comment type="caution">
    <text evidence="1">The sequence shown here is derived from an EMBL/GenBank/DDBJ whole genome shotgun (WGS) entry which is preliminary data.</text>
</comment>
<protein>
    <submittedName>
        <fullName evidence="1">Uncharacterized protein</fullName>
    </submittedName>
</protein>
<evidence type="ECO:0000313" key="1">
    <source>
        <dbReference type="EMBL" id="EMO53127.1"/>
    </source>
</evidence>
<dbReference type="Proteomes" id="UP000012112">
    <property type="component" value="Unassembled WGS sequence"/>
</dbReference>
<proteinExistence type="predicted"/>
<reference evidence="1 2" key="1">
    <citation type="submission" date="2013-01" db="EMBL/GenBank/DDBJ databases">
        <authorList>
            <person name="Harkins D.M."/>
            <person name="Durkin A.S."/>
            <person name="Brinkac L.M."/>
            <person name="Haft D.H."/>
            <person name="Selengut J.D."/>
            <person name="Sanka R."/>
            <person name="DePew J."/>
            <person name="Purushe J."/>
            <person name="Matthias M.A."/>
            <person name="Vinetz J.M."/>
            <person name="Sutton G.G."/>
            <person name="Nierman W.C."/>
            <person name="Fouts D.E."/>
        </authorList>
    </citation>
    <scope>NUCLEOTIDE SEQUENCE [LARGE SCALE GENOMIC DNA]</scope>
    <source>
        <strain evidence="1 2">HAI1536</strain>
    </source>
</reference>
<name>M6V6S7_9LEPT</name>
<dbReference type="EMBL" id="AKWD02000051">
    <property type="protein sequence ID" value="EMO53127.1"/>
    <property type="molecule type" value="Genomic_DNA"/>
</dbReference>
<organism evidence="1 2">
    <name type="scientific">Leptospira noguchii</name>
    <dbReference type="NCBI Taxonomy" id="28182"/>
    <lineage>
        <taxon>Bacteria</taxon>
        <taxon>Pseudomonadati</taxon>
        <taxon>Spirochaetota</taxon>
        <taxon>Spirochaetia</taxon>
        <taxon>Leptospirales</taxon>
        <taxon>Leptospiraceae</taxon>
        <taxon>Leptospira</taxon>
    </lineage>
</organism>
<accession>M6V6S7</accession>
<dbReference type="AlphaFoldDB" id="M6V6S7"/>
<gene>
    <name evidence="1" type="ORF">LEP1GSC172_3911</name>
</gene>
<evidence type="ECO:0000313" key="2">
    <source>
        <dbReference type="Proteomes" id="UP000012112"/>
    </source>
</evidence>